<dbReference type="InParanoid" id="A0A2H3CWK6"/>
<name>A0A2H3CWK6_ARMGA</name>
<keyword evidence="1" id="KW-0812">Transmembrane</keyword>
<keyword evidence="3" id="KW-1185">Reference proteome</keyword>
<dbReference type="OMA" id="TIMICLV"/>
<dbReference type="EMBL" id="KZ293688">
    <property type="protein sequence ID" value="PBK85864.1"/>
    <property type="molecule type" value="Genomic_DNA"/>
</dbReference>
<dbReference type="STRING" id="47427.A0A2H3CWK6"/>
<accession>A0A2H3CWK6</accession>
<protein>
    <submittedName>
        <fullName evidence="2">Uncharacterized protein</fullName>
    </submittedName>
</protein>
<organism evidence="2 3">
    <name type="scientific">Armillaria gallica</name>
    <name type="common">Bulbous honey fungus</name>
    <name type="synonym">Armillaria bulbosa</name>
    <dbReference type="NCBI Taxonomy" id="47427"/>
    <lineage>
        <taxon>Eukaryota</taxon>
        <taxon>Fungi</taxon>
        <taxon>Dikarya</taxon>
        <taxon>Basidiomycota</taxon>
        <taxon>Agaricomycotina</taxon>
        <taxon>Agaricomycetes</taxon>
        <taxon>Agaricomycetidae</taxon>
        <taxon>Agaricales</taxon>
        <taxon>Marasmiineae</taxon>
        <taxon>Physalacriaceae</taxon>
        <taxon>Armillaria</taxon>
    </lineage>
</organism>
<dbReference type="InterPro" id="IPR027948">
    <property type="entry name" value="DUF4436"/>
</dbReference>
<evidence type="ECO:0000313" key="2">
    <source>
        <dbReference type="EMBL" id="PBK85864.1"/>
    </source>
</evidence>
<gene>
    <name evidence="2" type="ORF">ARMGADRAFT_1087150</name>
</gene>
<evidence type="ECO:0000313" key="3">
    <source>
        <dbReference type="Proteomes" id="UP000217790"/>
    </source>
</evidence>
<feature type="transmembrane region" description="Helical" evidence="1">
    <location>
        <begin position="306"/>
        <end position="332"/>
    </location>
</feature>
<keyword evidence="1" id="KW-1133">Transmembrane helix</keyword>
<sequence>MSAVSPYMAKKIWRCFFFSLAFVIVVPVLCIVLGKTLHPAEFAYIDLDSNDDVPRNKKIYLHADLTSADLKQGKMVLDWSIIWDTCDSRSTNCTSVNIYFDANLLQHSDTNSSEPSDNNRPTVPTFIWNVTADDQDYYLSNSPKFQTELSVFPQHKYGVIHQVRHTYSSNVYYPFDRYFAGVLAFAEDASTNESVPLVLDSTAGLVEGLKISADVASASALASASLPELIDIEVTLERGTLIKIYCIVITVTFWLITIMICLVMIMTVGFGFQQRNEIVVVPVGTVFAFTQLRSTMPGAPDGFGDILDFMGVLPCLVLLSISAVTMVGIYIFTDPAQNSREKLTWSVLVQTLRSRGRATLENIEIENTPMESYTTFPSSRFKNTAGDP</sequence>
<keyword evidence="1" id="KW-0472">Membrane</keyword>
<evidence type="ECO:0000256" key="1">
    <source>
        <dbReference type="SAM" id="Phobius"/>
    </source>
</evidence>
<dbReference type="AlphaFoldDB" id="A0A2H3CWK6"/>
<dbReference type="Pfam" id="PF14494">
    <property type="entry name" value="DUF4436"/>
    <property type="match status" value="1"/>
</dbReference>
<dbReference type="OrthoDB" id="2923771at2759"/>
<reference evidence="3" key="1">
    <citation type="journal article" date="2017" name="Nat. Ecol. Evol.">
        <title>Genome expansion and lineage-specific genetic innovations in the forest pathogenic fungi Armillaria.</title>
        <authorList>
            <person name="Sipos G."/>
            <person name="Prasanna A.N."/>
            <person name="Walter M.C."/>
            <person name="O'Connor E."/>
            <person name="Balint B."/>
            <person name="Krizsan K."/>
            <person name="Kiss B."/>
            <person name="Hess J."/>
            <person name="Varga T."/>
            <person name="Slot J."/>
            <person name="Riley R."/>
            <person name="Boka B."/>
            <person name="Rigling D."/>
            <person name="Barry K."/>
            <person name="Lee J."/>
            <person name="Mihaltcheva S."/>
            <person name="LaButti K."/>
            <person name="Lipzen A."/>
            <person name="Waldron R."/>
            <person name="Moloney N.M."/>
            <person name="Sperisen C."/>
            <person name="Kredics L."/>
            <person name="Vagvoelgyi C."/>
            <person name="Patrignani A."/>
            <person name="Fitzpatrick D."/>
            <person name="Nagy I."/>
            <person name="Doyle S."/>
            <person name="Anderson J.B."/>
            <person name="Grigoriev I.V."/>
            <person name="Gueldener U."/>
            <person name="Muensterkoetter M."/>
            <person name="Nagy L.G."/>
        </authorList>
    </citation>
    <scope>NUCLEOTIDE SEQUENCE [LARGE SCALE GENOMIC DNA]</scope>
    <source>
        <strain evidence="3">Ar21-2</strain>
    </source>
</reference>
<proteinExistence type="predicted"/>
<feature type="transmembrane region" description="Helical" evidence="1">
    <location>
        <begin position="278"/>
        <end position="294"/>
    </location>
</feature>
<dbReference type="Proteomes" id="UP000217790">
    <property type="component" value="Unassembled WGS sequence"/>
</dbReference>
<feature type="transmembrane region" description="Helical" evidence="1">
    <location>
        <begin position="242"/>
        <end position="266"/>
    </location>
</feature>